<dbReference type="Proteomes" id="UP000789405">
    <property type="component" value="Unassembled WGS sequence"/>
</dbReference>
<accession>A0A9N9FG68</accession>
<proteinExistence type="predicted"/>
<evidence type="ECO:0000313" key="2">
    <source>
        <dbReference type="Proteomes" id="UP000789405"/>
    </source>
</evidence>
<protein>
    <submittedName>
        <fullName evidence="1">20603_t:CDS:1</fullName>
    </submittedName>
</protein>
<gene>
    <name evidence="1" type="ORF">DERYTH_LOCUS4334</name>
</gene>
<comment type="caution">
    <text evidence="1">The sequence shown here is derived from an EMBL/GenBank/DDBJ whole genome shotgun (WGS) entry which is preliminary data.</text>
</comment>
<name>A0A9N9FG68_9GLOM</name>
<sequence length="213" mass="24845">MFRYDKNLTHILPNLDLDEAKIVPVTQDKTTLYVNDGIKQYWSPKDEYGLQRKSQGSSIHISDFVCETIRRLKLSDYEIAINDLLSDSICLKYTKADGTKKPLLHAGKYHDSSKHIIIYRDSNSVLKPKGIKRVLEEKGLWIPGFIKKSQSDFASQRSCLRKINKIRRFTRYSECFMSTYEFGLSGKAVDYVVKKYRSHHRIPEQVLEEFARD</sequence>
<dbReference type="AlphaFoldDB" id="A0A9N9FG68"/>
<evidence type="ECO:0000313" key="1">
    <source>
        <dbReference type="EMBL" id="CAG8530816.1"/>
    </source>
</evidence>
<organism evidence="1 2">
    <name type="scientific">Dentiscutata erythropus</name>
    <dbReference type="NCBI Taxonomy" id="1348616"/>
    <lineage>
        <taxon>Eukaryota</taxon>
        <taxon>Fungi</taxon>
        <taxon>Fungi incertae sedis</taxon>
        <taxon>Mucoromycota</taxon>
        <taxon>Glomeromycotina</taxon>
        <taxon>Glomeromycetes</taxon>
        <taxon>Diversisporales</taxon>
        <taxon>Gigasporaceae</taxon>
        <taxon>Dentiscutata</taxon>
    </lineage>
</organism>
<dbReference type="EMBL" id="CAJVPY010001647">
    <property type="protein sequence ID" value="CAG8530816.1"/>
    <property type="molecule type" value="Genomic_DNA"/>
</dbReference>
<reference evidence="1" key="1">
    <citation type="submission" date="2021-06" db="EMBL/GenBank/DDBJ databases">
        <authorList>
            <person name="Kallberg Y."/>
            <person name="Tangrot J."/>
            <person name="Rosling A."/>
        </authorList>
    </citation>
    <scope>NUCLEOTIDE SEQUENCE</scope>
    <source>
        <strain evidence="1">MA453B</strain>
    </source>
</reference>
<keyword evidence="2" id="KW-1185">Reference proteome</keyword>
<dbReference type="OrthoDB" id="10044727at2759"/>